<gene>
    <name evidence="4" type="ORF">BSZ18_31340</name>
</gene>
<dbReference type="PANTHER" id="PTHR11895:SF7">
    <property type="entry name" value="GLUTAMYL-TRNA(GLN) AMIDOTRANSFERASE SUBUNIT A, MITOCHONDRIAL"/>
    <property type="match status" value="1"/>
</dbReference>
<organism evidence="4 5">
    <name type="scientific">Bradyrhizobium canariense</name>
    <dbReference type="NCBI Taxonomy" id="255045"/>
    <lineage>
        <taxon>Bacteria</taxon>
        <taxon>Pseudomonadati</taxon>
        <taxon>Pseudomonadota</taxon>
        <taxon>Alphaproteobacteria</taxon>
        <taxon>Hyphomicrobiales</taxon>
        <taxon>Nitrobacteraceae</taxon>
        <taxon>Bradyrhizobium</taxon>
    </lineage>
</organism>
<feature type="region of interest" description="Disordered" evidence="2">
    <location>
        <begin position="150"/>
        <end position="170"/>
    </location>
</feature>
<evidence type="ECO:0000313" key="5">
    <source>
        <dbReference type="Proteomes" id="UP000193553"/>
    </source>
</evidence>
<dbReference type="InterPro" id="IPR000120">
    <property type="entry name" value="Amidase"/>
</dbReference>
<accession>A0A1X3GYX1</accession>
<evidence type="ECO:0000259" key="3">
    <source>
        <dbReference type="Pfam" id="PF01425"/>
    </source>
</evidence>
<protein>
    <submittedName>
        <fullName evidence="4">Amidase</fullName>
    </submittedName>
</protein>
<dbReference type="EMBL" id="NAFI01000186">
    <property type="protein sequence ID" value="OSJ03795.1"/>
    <property type="molecule type" value="Genomic_DNA"/>
</dbReference>
<dbReference type="PANTHER" id="PTHR11895">
    <property type="entry name" value="TRANSAMIDASE"/>
    <property type="match status" value="1"/>
</dbReference>
<dbReference type="GO" id="GO:0003824">
    <property type="term" value="F:catalytic activity"/>
    <property type="evidence" value="ECO:0007669"/>
    <property type="project" value="InterPro"/>
</dbReference>
<dbReference type="InterPro" id="IPR023631">
    <property type="entry name" value="Amidase_dom"/>
</dbReference>
<dbReference type="InterPro" id="IPR036928">
    <property type="entry name" value="AS_sf"/>
</dbReference>
<dbReference type="AlphaFoldDB" id="A0A1X3GYX1"/>
<dbReference type="Pfam" id="PF01425">
    <property type="entry name" value="Amidase"/>
    <property type="match status" value="1"/>
</dbReference>
<comment type="similarity">
    <text evidence="1">Belongs to the amidase family.</text>
</comment>
<dbReference type="Proteomes" id="UP000193553">
    <property type="component" value="Unassembled WGS sequence"/>
</dbReference>
<evidence type="ECO:0000256" key="2">
    <source>
        <dbReference type="SAM" id="MobiDB-lite"/>
    </source>
</evidence>
<dbReference type="Gene3D" id="3.90.1300.10">
    <property type="entry name" value="Amidase signature (AS) domain"/>
    <property type="match status" value="1"/>
</dbReference>
<dbReference type="RefSeq" id="WP_085361542.1">
    <property type="nucleotide sequence ID" value="NZ_NAFD01000193.1"/>
</dbReference>
<proteinExistence type="inferred from homology"/>
<comment type="caution">
    <text evidence="4">The sequence shown here is derived from an EMBL/GenBank/DDBJ whole genome shotgun (WGS) entry which is preliminary data.</text>
</comment>
<name>A0A1X3GYX1_9BRAD</name>
<evidence type="ECO:0000313" key="4">
    <source>
        <dbReference type="EMBL" id="OSJ03795.1"/>
    </source>
</evidence>
<sequence length="496" mass="51203">MTDGSGRTAFPPVPTGLGSLSATEILAGYRRKAFTPRDVVDDTIAALEATNEACNAVVTPMYGQARAEADRLTREMRAGETKGALAGVPVTIKDLVFVAGVPAYGGSPMNKAFVPDVDAAVVSALKEAGAIVTCKTTTCESGYKLTADSPVTGTTRNPWNPGRTSGGSSGGAAAGVAAGCGPIAIGTDGVGSIRVPSSFCGVFGLKPTFGLVPRSPGFSPPSWGSLAHTGPITRTVADAALTLEIIAAYDLRDPASLPVAARRFDTKAAPLNGIRIGASVDLGYAAVSPDVRAAFGKALAILDACGAQVTMDGPGLDPGILEHTLKPIAFTEQAGAVSSKTTADLASSEADYLDVISAGRRYSGTDYIEAGYRRAQARSSFQKLFERVDALVTPTVAVTAFEAGRLGVDTIDGGNVDPHLGWSPFTWPINLAGLPAATLPCGFDRDGLPIGLQIVAPWLDEPTIFRIAAAFEAAQPWAAFWPQLALREPDRARAKA</sequence>
<evidence type="ECO:0000256" key="1">
    <source>
        <dbReference type="ARBA" id="ARBA00009199"/>
    </source>
</evidence>
<reference evidence="4 5" key="1">
    <citation type="submission" date="2017-03" db="EMBL/GenBank/DDBJ databases">
        <title>Whole genome sequences of fourteen strains of Bradyrhizobium canariense and one strain of Bradyrhizobium japonicum isolated from Lupinus (Papilionoideae: Genisteae) species in Algeria.</title>
        <authorList>
            <person name="Crovadore J."/>
            <person name="Chekireb D."/>
            <person name="Brachmann A."/>
            <person name="Chablais R."/>
            <person name="Cochard B."/>
            <person name="Lefort F."/>
        </authorList>
    </citation>
    <scope>NUCLEOTIDE SEQUENCE [LARGE SCALE GENOMIC DNA]</scope>
    <source>
        <strain evidence="4 5">UBMA195</strain>
    </source>
</reference>
<dbReference type="SUPFAM" id="SSF75304">
    <property type="entry name" value="Amidase signature (AS) enzymes"/>
    <property type="match status" value="1"/>
</dbReference>
<feature type="domain" description="Amidase" evidence="3">
    <location>
        <begin position="38"/>
        <end position="464"/>
    </location>
</feature>
<dbReference type="OrthoDB" id="9814821at2"/>